<keyword evidence="5" id="KW-1185">Reference proteome</keyword>
<keyword evidence="2" id="KW-0472">Membrane</keyword>
<dbReference type="EMBL" id="KV429034">
    <property type="protein sequence ID" value="KZT74212.1"/>
    <property type="molecule type" value="Genomic_DNA"/>
</dbReference>
<evidence type="ECO:0000256" key="1">
    <source>
        <dbReference type="SAM" id="MobiDB-lite"/>
    </source>
</evidence>
<evidence type="ECO:0000259" key="3">
    <source>
        <dbReference type="Pfam" id="PF20153"/>
    </source>
</evidence>
<protein>
    <recommendedName>
        <fullName evidence="3">DUF6535 domain-containing protein</fullName>
    </recommendedName>
</protein>
<feature type="domain" description="DUF6535" evidence="3">
    <location>
        <begin position="17"/>
        <end position="164"/>
    </location>
</feature>
<dbReference type="Proteomes" id="UP000076727">
    <property type="component" value="Unassembled WGS sequence"/>
</dbReference>
<dbReference type="OrthoDB" id="3221808at2759"/>
<dbReference type="InterPro" id="IPR045338">
    <property type="entry name" value="DUF6535"/>
</dbReference>
<name>A0A165U0F7_9APHY</name>
<keyword evidence="2" id="KW-1133">Transmembrane helix</keyword>
<feature type="region of interest" description="Disordered" evidence="1">
    <location>
        <begin position="909"/>
        <end position="929"/>
    </location>
</feature>
<feature type="compositionally biased region" description="Low complexity" evidence="1">
    <location>
        <begin position="509"/>
        <end position="526"/>
    </location>
</feature>
<reference evidence="4 5" key="1">
    <citation type="journal article" date="2016" name="Mol. Biol. Evol.">
        <title>Comparative Genomics of Early-Diverging Mushroom-Forming Fungi Provides Insights into the Origins of Lignocellulose Decay Capabilities.</title>
        <authorList>
            <person name="Nagy L.G."/>
            <person name="Riley R."/>
            <person name="Tritt A."/>
            <person name="Adam C."/>
            <person name="Daum C."/>
            <person name="Floudas D."/>
            <person name="Sun H."/>
            <person name="Yadav J.S."/>
            <person name="Pangilinan J."/>
            <person name="Larsson K.H."/>
            <person name="Matsuura K."/>
            <person name="Barry K."/>
            <person name="Labutti K."/>
            <person name="Kuo R."/>
            <person name="Ohm R.A."/>
            <person name="Bhattacharya S.S."/>
            <person name="Shirouzu T."/>
            <person name="Yoshinaga Y."/>
            <person name="Martin F.M."/>
            <person name="Grigoriev I.V."/>
            <person name="Hibbett D.S."/>
        </authorList>
    </citation>
    <scope>NUCLEOTIDE SEQUENCE [LARGE SCALE GENOMIC DNA]</scope>
    <source>
        <strain evidence="4 5">L-15889</strain>
    </source>
</reference>
<feature type="transmembrane region" description="Helical" evidence="2">
    <location>
        <begin position="131"/>
        <end position="164"/>
    </location>
</feature>
<feature type="region of interest" description="Disordered" evidence="1">
    <location>
        <begin position="699"/>
        <end position="740"/>
    </location>
</feature>
<accession>A0A165U0F7</accession>
<proteinExistence type="predicted"/>
<feature type="transmembrane region" description="Helical" evidence="2">
    <location>
        <begin position="75"/>
        <end position="98"/>
    </location>
</feature>
<keyword evidence="2" id="KW-0812">Transmembrane</keyword>
<feature type="region of interest" description="Disordered" evidence="1">
    <location>
        <begin position="509"/>
        <end position="535"/>
    </location>
</feature>
<evidence type="ECO:0000313" key="4">
    <source>
        <dbReference type="EMBL" id="KZT74212.1"/>
    </source>
</evidence>
<evidence type="ECO:0000256" key="2">
    <source>
        <dbReference type="SAM" id="Phobius"/>
    </source>
</evidence>
<sequence length="1087" mass="122044">MSSRRQRDFDEKIYMRYNELFKDTEKSFIKTWSKDLDTVILFSTLFSAVVTAFVVDSYKALELPADSSADSPAPAVVRVNTFWFASLVISVSTAFVAIMAKEWLDNLPDGHGYNFDMKLKVRHLQLRYNGIYGTLGLLQMLSFVPFLLHISFLLFFIGLINFLWDINRTVSIVAATLVCIMGIAYCCTHAVSILKPNHPYGTSLTSLLLTTYIVLIRSSVLIAKFFDPRYTSYRFYEVAQRVLQSLTLDSVPGILSPLTILGNVMVAITMSLNAITGGKVMVKRAVAMFTHWQSLRGMYTRDRRGPAVPDRLHQGRKLPQTQELQRIAAALSSAHIIRARQKEYILKHARFLDICALARLIDVTPRLLEDLDNLGRHDHRTVRDLLEEVCKMPHRELLGHRSRLINAGADILAIWQIQQELSRTAGSNGEQDLSSPCMRALVSLLTEAEEGLDGLGVGTLSIEGVSVHWDIRLQDLRQDNRTNSHEDDEDQPLVLGLRPVEWEQLMQSLAKAHSSSSEASRPSKSSPQTTTREAGDIILRSSHALRLQLVTLRANPASCTEATLEYLERTLDDFYKRLQNTVIRHLDDDDISSLVKTTTYIGMNAGVIIDGESRAGSGDSEYARHALGALYSMMQSNRDMEFGVSVLRQIHWGAWMLSMPMVRSLPGLLVTCAPANSSNSAFATRLNLSQVFVADQGTLQIDQPPPTPNRPPPNPNQPPPTPDQPPPTSNRPPLIKPQAPTKLKPTWGILPSCYVVLAILEHIPWRTVEYNPSIAVSTSEHQDAAAYRDTLMQRYIQFLDWPTLRSLSVSQFTRLTDHVLKICHFAVECEFLGIRDRWLMDTLRATSAFVANLSSYLSDLRQKIRDQALGSDEDEETAVVSLHRTITGFTCWMMRTRLQTLRRRQWLEDHDGAKGTSGTGGMSSDVDSPFNQEMPADGVPWKVYDSIRAAHVVSKESDSEGRSRHNNATLEESLSTIRAFMTCLQGALRDPNVYGKNGELKRRLTLWRKWTNVTIILSHLEDLCNQRGRKEWPPIRLMDVLAEDEYRPVPCTTVSSLEVLDSAVRAARPDSPVLSNMEAGGGLPLHS</sequence>
<feature type="transmembrane region" description="Helical" evidence="2">
    <location>
        <begin position="254"/>
        <end position="275"/>
    </location>
</feature>
<evidence type="ECO:0000313" key="5">
    <source>
        <dbReference type="Proteomes" id="UP000076727"/>
    </source>
</evidence>
<feature type="transmembrane region" description="Helical" evidence="2">
    <location>
        <begin position="36"/>
        <end position="55"/>
    </location>
</feature>
<dbReference type="STRING" id="1314783.A0A165U0F7"/>
<dbReference type="Pfam" id="PF20153">
    <property type="entry name" value="DUF6535"/>
    <property type="match status" value="1"/>
</dbReference>
<gene>
    <name evidence="4" type="ORF">DAEQUDRAFT_807882</name>
</gene>
<organism evidence="4 5">
    <name type="scientific">Daedalea quercina L-15889</name>
    <dbReference type="NCBI Taxonomy" id="1314783"/>
    <lineage>
        <taxon>Eukaryota</taxon>
        <taxon>Fungi</taxon>
        <taxon>Dikarya</taxon>
        <taxon>Basidiomycota</taxon>
        <taxon>Agaricomycotina</taxon>
        <taxon>Agaricomycetes</taxon>
        <taxon>Polyporales</taxon>
        <taxon>Fomitopsis</taxon>
    </lineage>
</organism>
<feature type="transmembrane region" description="Helical" evidence="2">
    <location>
        <begin position="206"/>
        <end position="226"/>
    </location>
</feature>
<dbReference type="AlphaFoldDB" id="A0A165U0F7"/>
<feature type="transmembrane region" description="Helical" evidence="2">
    <location>
        <begin position="170"/>
        <end position="194"/>
    </location>
</feature>
<feature type="compositionally biased region" description="Pro residues" evidence="1">
    <location>
        <begin position="703"/>
        <end position="730"/>
    </location>
</feature>